<organism evidence="1">
    <name type="scientific">Acinetobacter phage vB_Ab_1137_KEN_05</name>
    <dbReference type="NCBI Taxonomy" id="3143020"/>
    <lineage>
        <taxon>Viruses</taxon>
    </lineage>
</organism>
<name>A0AAU8KZG5_9VIRU</name>
<proteinExistence type="predicted"/>
<reference evidence="1" key="1">
    <citation type="submission" date="2024-05" db="EMBL/GenBank/DDBJ databases">
        <title>Complete Genome Sequences of 14 Acinetobacter baumannii phages isolated in Kenya.</title>
        <authorList>
            <person name="Mwai F."/>
            <person name="Kigen C."/>
            <person name="Makobe C."/>
            <person name="Georges M."/>
            <person name="Mutai I."/>
            <person name="Odoyo E."/>
            <person name="Gachoya M."/>
            <person name="Musila L."/>
        </authorList>
    </citation>
    <scope>NUCLEOTIDE SEQUENCE</scope>
</reference>
<sequence length="45" mass="5124">MLGRSLINGSISVLINVYREVLGSFSERLYWFGSRCCHTSMEVVL</sequence>
<dbReference type="EMBL" id="PP841136">
    <property type="protein sequence ID" value="XCN27718.1"/>
    <property type="molecule type" value="Genomic_DNA"/>
</dbReference>
<evidence type="ECO:0000313" key="1">
    <source>
        <dbReference type="EMBL" id="XCN27718.1"/>
    </source>
</evidence>
<protein>
    <submittedName>
        <fullName evidence="1">Uncharacterized protein</fullName>
    </submittedName>
</protein>
<gene>
    <name evidence="1" type="ORF">FEVFDKGT_CDS0066</name>
</gene>
<accession>A0AAU8KZG5</accession>